<dbReference type="OrthoDB" id="5949865at2759"/>
<dbReference type="CDD" id="cd12148">
    <property type="entry name" value="fungal_TF_MHR"/>
    <property type="match status" value="1"/>
</dbReference>
<sequence length="302" mass="33215">MAELENRLSSTFRSSGSIPSLAQISSSPTTWTDDTPTPRFPSALFLDADCYEWARMKLLRSTTAIPKDILTILNQGNGILEIYQTYFNTIHCWMPIISKKRIDLGILFREGGPDLAILLLAMKLVTTSLDLTGNLYRTVREFFLALEADNMVLLHFLQAMILVALYKYSHSIYPAAWMTVEACSRYADIIGLSLSGQCLSSIGSNKYFDSGDFALSAAHRMADEGAIQTGTSHPIRASISHPFSPVPNASNVSRDANKDVLTQGKHPLSKMVHGHLRNELNDGDVKAEDTGEIAARATIGDD</sequence>
<name>A0A5N7ADB5_9EURO</name>
<keyword evidence="3" id="KW-1185">Reference proteome</keyword>
<reference evidence="2 3" key="1">
    <citation type="submission" date="2019-04" db="EMBL/GenBank/DDBJ databases">
        <title>Friends and foes A comparative genomics studyof 23 Aspergillus species from section Flavi.</title>
        <authorList>
            <consortium name="DOE Joint Genome Institute"/>
            <person name="Kjaerbolling I."/>
            <person name="Vesth T."/>
            <person name="Frisvad J.C."/>
            <person name="Nybo J.L."/>
            <person name="Theobald S."/>
            <person name="Kildgaard S."/>
            <person name="Isbrandt T."/>
            <person name="Kuo A."/>
            <person name="Sato A."/>
            <person name="Lyhne E.K."/>
            <person name="Kogle M.E."/>
            <person name="Wiebenga A."/>
            <person name="Kun R.S."/>
            <person name="Lubbers R.J."/>
            <person name="Makela M.R."/>
            <person name="Barry K."/>
            <person name="Chovatia M."/>
            <person name="Clum A."/>
            <person name="Daum C."/>
            <person name="Haridas S."/>
            <person name="He G."/>
            <person name="LaButti K."/>
            <person name="Lipzen A."/>
            <person name="Mondo S."/>
            <person name="Riley R."/>
            <person name="Salamov A."/>
            <person name="Simmons B.A."/>
            <person name="Magnuson J.K."/>
            <person name="Henrissat B."/>
            <person name="Mortensen U.H."/>
            <person name="Larsen T.O."/>
            <person name="Devries R.P."/>
            <person name="Grigoriev I.V."/>
            <person name="Machida M."/>
            <person name="Baker S.E."/>
            <person name="Andersen M.R."/>
        </authorList>
    </citation>
    <scope>NUCLEOTIDE SEQUENCE [LARGE SCALE GENOMIC DNA]</scope>
    <source>
        <strain evidence="2 3">CBS 763.97</strain>
    </source>
</reference>
<evidence type="ECO:0000313" key="3">
    <source>
        <dbReference type="Proteomes" id="UP000326268"/>
    </source>
</evidence>
<protein>
    <recommendedName>
        <fullName evidence="4">Transcription factor domain-containing protein</fullName>
    </recommendedName>
</protein>
<dbReference type="RefSeq" id="XP_031930734.1">
    <property type="nucleotide sequence ID" value="XM_032072013.1"/>
</dbReference>
<dbReference type="AlphaFoldDB" id="A0A5N7ADB5"/>
<organism evidence="2 3">
    <name type="scientific">Aspergillus caelatus</name>
    <dbReference type="NCBI Taxonomy" id="61420"/>
    <lineage>
        <taxon>Eukaryota</taxon>
        <taxon>Fungi</taxon>
        <taxon>Dikarya</taxon>
        <taxon>Ascomycota</taxon>
        <taxon>Pezizomycotina</taxon>
        <taxon>Eurotiomycetes</taxon>
        <taxon>Eurotiomycetidae</taxon>
        <taxon>Eurotiales</taxon>
        <taxon>Aspergillaceae</taxon>
        <taxon>Aspergillus</taxon>
        <taxon>Aspergillus subgen. Circumdati</taxon>
    </lineage>
</organism>
<dbReference type="EMBL" id="ML737595">
    <property type="protein sequence ID" value="KAE8367653.1"/>
    <property type="molecule type" value="Genomic_DNA"/>
</dbReference>
<feature type="compositionally biased region" description="Polar residues" evidence="1">
    <location>
        <begin position="7"/>
        <end position="24"/>
    </location>
</feature>
<evidence type="ECO:0000313" key="2">
    <source>
        <dbReference type="EMBL" id="KAE8367653.1"/>
    </source>
</evidence>
<feature type="region of interest" description="Disordered" evidence="1">
    <location>
        <begin position="1"/>
        <end position="35"/>
    </location>
</feature>
<accession>A0A5N7ADB5</accession>
<evidence type="ECO:0008006" key="4">
    <source>
        <dbReference type="Google" id="ProtNLM"/>
    </source>
</evidence>
<gene>
    <name evidence="2" type="ORF">BDV27DRAFT_154798</name>
</gene>
<dbReference type="Proteomes" id="UP000326268">
    <property type="component" value="Unassembled WGS sequence"/>
</dbReference>
<dbReference type="GeneID" id="43656459"/>
<evidence type="ECO:0000256" key="1">
    <source>
        <dbReference type="SAM" id="MobiDB-lite"/>
    </source>
</evidence>
<feature type="compositionally biased region" description="Low complexity" evidence="1">
    <location>
        <begin position="25"/>
        <end position="35"/>
    </location>
</feature>
<proteinExistence type="predicted"/>